<protein>
    <submittedName>
        <fullName evidence="1">Uncharacterized protein</fullName>
    </submittedName>
</protein>
<name>A0A8X6L3S4_TRICU</name>
<sequence>MKDAKAGDACLEKVKVNGVFKFLLGCVYIHPGTALAEIKLFVLESLLKYSKSIAKDISDYDPDLTTPIRIVGDFNVNISQNCSLPAQRVQFVLHPNFSRTALGNISIDILSIDRNLDVSCMPLVSYFSYHRPIINKVIL</sequence>
<reference evidence="1" key="1">
    <citation type="submission" date="2020-07" db="EMBL/GenBank/DDBJ databases">
        <title>Multicomponent nature underlies the extraordinary mechanical properties of spider dragline silk.</title>
        <authorList>
            <person name="Kono N."/>
            <person name="Nakamura H."/>
            <person name="Mori M."/>
            <person name="Yoshida Y."/>
            <person name="Ohtoshi R."/>
            <person name="Malay A.D."/>
            <person name="Moran D.A.P."/>
            <person name="Tomita M."/>
            <person name="Numata K."/>
            <person name="Arakawa K."/>
        </authorList>
    </citation>
    <scope>NUCLEOTIDE SEQUENCE</scope>
</reference>
<proteinExistence type="predicted"/>
<organism evidence="1 2">
    <name type="scientific">Trichonephila clavata</name>
    <name type="common">Joro spider</name>
    <name type="synonym">Nephila clavata</name>
    <dbReference type="NCBI Taxonomy" id="2740835"/>
    <lineage>
        <taxon>Eukaryota</taxon>
        <taxon>Metazoa</taxon>
        <taxon>Ecdysozoa</taxon>
        <taxon>Arthropoda</taxon>
        <taxon>Chelicerata</taxon>
        <taxon>Arachnida</taxon>
        <taxon>Araneae</taxon>
        <taxon>Araneomorphae</taxon>
        <taxon>Entelegynae</taxon>
        <taxon>Araneoidea</taxon>
        <taxon>Nephilidae</taxon>
        <taxon>Trichonephila</taxon>
    </lineage>
</organism>
<gene>
    <name evidence="1" type="ORF">TNCT_10731</name>
</gene>
<evidence type="ECO:0000313" key="1">
    <source>
        <dbReference type="EMBL" id="GFQ92703.1"/>
    </source>
</evidence>
<accession>A0A8X6L3S4</accession>
<dbReference type="AlphaFoldDB" id="A0A8X6L3S4"/>
<evidence type="ECO:0000313" key="2">
    <source>
        <dbReference type="Proteomes" id="UP000887116"/>
    </source>
</evidence>
<keyword evidence="2" id="KW-1185">Reference proteome</keyword>
<comment type="caution">
    <text evidence="1">The sequence shown here is derived from an EMBL/GenBank/DDBJ whole genome shotgun (WGS) entry which is preliminary data.</text>
</comment>
<dbReference type="EMBL" id="BMAO01004142">
    <property type="protein sequence ID" value="GFQ92703.1"/>
    <property type="molecule type" value="Genomic_DNA"/>
</dbReference>
<dbReference type="OrthoDB" id="7422006at2759"/>
<dbReference type="Proteomes" id="UP000887116">
    <property type="component" value="Unassembled WGS sequence"/>
</dbReference>